<reference evidence="3 4" key="1">
    <citation type="submission" date="2018-03" db="EMBL/GenBank/DDBJ databases">
        <title>Genomic Encyclopedia of Archaeal and Bacterial Type Strains, Phase II (KMG-II): from individual species to whole genera.</title>
        <authorList>
            <person name="Goeker M."/>
        </authorList>
    </citation>
    <scope>NUCLEOTIDE SEQUENCE [LARGE SCALE GENOMIC DNA]</scope>
    <source>
        <strain evidence="3 4">DSM 44889</strain>
    </source>
</reference>
<dbReference type="CDD" id="cd03024">
    <property type="entry name" value="DsbA_FrnE"/>
    <property type="match status" value="1"/>
</dbReference>
<dbReference type="RefSeq" id="WP_109776377.1">
    <property type="nucleotide sequence ID" value="NZ_QGDQ01000037.1"/>
</dbReference>
<dbReference type="InterPro" id="IPR036249">
    <property type="entry name" value="Thioredoxin-like_sf"/>
</dbReference>
<accession>A0A315ZR40</accession>
<gene>
    <name evidence="3" type="ORF">BXY45_13713</name>
</gene>
<name>A0A315ZR40_9ACTN</name>
<dbReference type="SUPFAM" id="SSF52833">
    <property type="entry name" value="Thioredoxin-like"/>
    <property type="match status" value="1"/>
</dbReference>
<evidence type="ECO:0000313" key="3">
    <source>
        <dbReference type="EMBL" id="PWJ47470.1"/>
    </source>
</evidence>
<dbReference type="Proteomes" id="UP000245469">
    <property type="component" value="Unassembled WGS sequence"/>
</dbReference>
<dbReference type="OrthoDB" id="9799122at2"/>
<dbReference type="AlphaFoldDB" id="A0A315ZR40"/>
<sequence length="247" mass="26295">MKVEIWSDVVCPWCYVGERRFEAAMEGFAHRDAVEVVWRSFELDPTSTSDPDGTQVGPDDQARRLATKFGAPLEQGREMLRSMTATAAEVGIEMRFDRTVKANTVDAHQVAHLALATGGPALQAAVVERLMKAHFTDGEAVGDRSVLVRLAAEAGLDADAVGEALKEDRYLGEVRADEAEARALGITGVPFFVIDRKYGVSGAQSPEVLRGALEQAWSERTPQLITAPAAAGSPATADACGPDGGAI</sequence>
<evidence type="ECO:0000313" key="4">
    <source>
        <dbReference type="Proteomes" id="UP000245469"/>
    </source>
</evidence>
<feature type="region of interest" description="Disordered" evidence="1">
    <location>
        <begin position="228"/>
        <end position="247"/>
    </location>
</feature>
<dbReference type="GO" id="GO:0016491">
    <property type="term" value="F:oxidoreductase activity"/>
    <property type="evidence" value="ECO:0007669"/>
    <property type="project" value="InterPro"/>
</dbReference>
<dbReference type="GO" id="GO:0016853">
    <property type="term" value="F:isomerase activity"/>
    <property type="evidence" value="ECO:0007669"/>
    <property type="project" value="UniProtKB-KW"/>
</dbReference>
<keyword evidence="3" id="KW-0413">Isomerase</keyword>
<protein>
    <submittedName>
        <fullName evidence="3">Putative DsbA family dithiol-disulfide isomerase</fullName>
    </submittedName>
</protein>
<keyword evidence="4" id="KW-1185">Reference proteome</keyword>
<feature type="compositionally biased region" description="Low complexity" evidence="1">
    <location>
        <begin position="228"/>
        <end position="239"/>
    </location>
</feature>
<dbReference type="Pfam" id="PF01323">
    <property type="entry name" value="DSBA"/>
    <property type="match status" value="1"/>
</dbReference>
<dbReference type="PANTHER" id="PTHR13887">
    <property type="entry name" value="GLUTATHIONE S-TRANSFERASE KAPPA"/>
    <property type="match status" value="1"/>
</dbReference>
<organism evidence="3 4">
    <name type="scientific">Quadrisphaera granulorum</name>
    <dbReference type="NCBI Taxonomy" id="317664"/>
    <lineage>
        <taxon>Bacteria</taxon>
        <taxon>Bacillati</taxon>
        <taxon>Actinomycetota</taxon>
        <taxon>Actinomycetes</taxon>
        <taxon>Kineosporiales</taxon>
        <taxon>Kineosporiaceae</taxon>
        <taxon>Quadrisphaera</taxon>
    </lineage>
</organism>
<dbReference type="Gene3D" id="3.40.30.10">
    <property type="entry name" value="Glutaredoxin"/>
    <property type="match status" value="1"/>
</dbReference>
<comment type="caution">
    <text evidence="3">The sequence shown here is derived from an EMBL/GenBank/DDBJ whole genome shotgun (WGS) entry which is preliminary data.</text>
</comment>
<dbReference type="PANTHER" id="PTHR13887:SF41">
    <property type="entry name" value="THIOREDOXIN SUPERFAMILY PROTEIN"/>
    <property type="match status" value="1"/>
</dbReference>
<evidence type="ECO:0000256" key="1">
    <source>
        <dbReference type="SAM" id="MobiDB-lite"/>
    </source>
</evidence>
<dbReference type="EMBL" id="QGDQ01000037">
    <property type="protein sequence ID" value="PWJ47470.1"/>
    <property type="molecule type" value="Genomic_DNA"/>
</dbReference>
<proteinExistence type="predicted"/>
<dbReference type="InterPro" id="IPR001853">
    <property type="entry name" value="DSBA-like_thioredoxin_dom"/>
</dbReference>
<feature type="domain" description="DSBA-like thioredoxin" evidence="2">
    <location>
        <begin position="3"/>
        <end position="213"/>
    </location>
</feature>
<evidence type="ECO:0000259" key="2">
    <source>
        <dbReference type="Pfam" id="PF01323"/>
    </source>
</evidence>